<name>A0ABT3ZN25_9BURK</name>
<organism evidence="4 5">
    <name type="scientific">Robbsia betulipollinis</name>
    <dbReference type="NCBI Taxonomy" id="2981849"/>
    <lineage>
        <taxon>Bacteria</taxon>
        <taxon>Pseudomonadati</taxon>
        <taxon>Pseudomonadota</taxon>
        <taxon>Betaproteobacteria</taxon>
        <taxon>Burkholderiales</taxon>
        <taxon>Burkholderiaceae</taxon>
        <taxon>Robbsia</taxon>
    </lineage>
</organism>
<accession>A0ABT3ZN25</accession>
<keyword evidence="1" id="KW-0808">Transferase</keyword>
<dbReference type="Pfam" id="PF00583">
    <property type="entry name" value="Acetyltransf_1"/>
    <property type="match status" value="1"/>
</dbReference>
<dbReference type="PANTHER" id="PTHR43877">
    <property type="entry name" value="AMINOALKYLPHOSPHONATE N-ACETYLTRANSFERASE-RELATED-RELATED"/>
    <property type="match status" value="1"/>
</dbReference>
<evidence type="ECO:0000259" key="3">
    <source>
        <dbReference type="PROSITE" id="PS51186"/>
    </source>
</evidence>
<sequence>MEESTAWETAVPFHIVSGFDMGKSQQMTQQAGRSVNEKHVRRATAADVPALTRLRNDAHQKKISYGDHAWGKPGDGFSERWVRNNVEEKEVYVVERAGDLIASFSTSLRDEHWPADQQQAIFVHGLSVATGHNGQGLGIYMLDWCASRARGLHRSFVRLDCAVANDSLCAFYVSVGFVQFGTDPASGAWALFQKPSE</sequence>
<evidence type="ECO:0000256" key="2">
    <source>
        <dbReference type="ARBA" id="ARBA00023315"/>
    </source>
</evidence>
<feature type="domain" description="N-acetyltransferase" evidence="3">
    <location>
        <begin position="38"/>
        <end position="197"/>
    </location>
</feature>
<evidence type="ECO:0000313" key="4">
    <source>
        <dbReference type="EMBL" id="MCY0387925.1"/>
    </source>
</evidence>
<gene>
    <name evidence="4" type="ORF">OVY01_11895</name>
</gene>
<dbReference type="PANTHER" id="PTHR43877:SF2">
    <property type="entry name" value="AMINOALKYLPHOSPHONATE N-ACETYLTRANSFERASE-RELATED"/>
    <property type="match status" value="1"/>
</dbReference>
<dbReference type="RefSeq" id="WP_267847783.1">
    <property type="nucleotide sequence ID" value="NZ_JAPMXC010000002.1"/>
</dbReference>
<comment type="caution">
    <text evidence="4">The sequence shown here is derived from an EMBL/GenBank/DDBJ whole genome shotgun (WGS) entry which is preliminary data.</text>
</comment>
<dbReference type="InterPro" id="IPR000182">
    <property type="entry name" value="GNAT_dom"/>
</dbReference>
<dbReference type="EMBL" id="JAPMXC010000002">
    <property type="protein sequence ID" value="MCY0387925.1"/>
    <property type="molecule type" value="Genomic_DNA"/>
</dbReference>
<keyword evidence="2" id="KW-0012">Acyltransferase</keyword>
<dbReference type="InterPro" id="IPR050832">
    <property type="entry name" value="Bact_Acetyltransf"/>
</dbReference>
<dbReference type="Proteomes" id="UP001082899">
    <property type="component" value="Unassembled WGS sequence"/>
</dbReference>
<evidence type="ECO:0000313" key="5">
    <source>
        <dbReference type="Proteomes" id="UP001082899"/>
    </source>
</evidence>
<dbReference type="SUPFAM" id="SSF55729">
    <property type="entry name" value="Acyl-CoA N-acyltransferases (Nat)"/>
    <property type="match status" value="1"/>
</dbReference>
<dbReference type="InterPro" id="IPR016181">
    <property type="entry name" value="Acyl_CoA_acyltransferase"/>
</dbReference>
<proteinExistence type="predicted"/>
<dbReference type="PROSITE" id="PS51186">
    <property type="entry name" value="GNAT"/>
    <property type="match status" value="1"/>
</dbReference>
<evidence type="ECO:0000256" key="1">
    <source>
        <dbReference type="ARBA" id="ARBA00022679"/>
    </source>
</evidence>
<reference evidence="4" key="1">
    <citation type="submission" date="2022-11" db="EMBL/GenBank/DDBJ databases">
        <title>Robbsia betulipollinis sp. nov., isolated from pollen of birch (Betula pendula).</title>
        <authorList>
            <person name="Shi H."/>
            <person name="Ambika Manirajan B."/>
            <person name="Ratering S."/>
            <person name="Geissler-Plaum R."/>
            <person name="Schnell S."/>
        </authorList>
    </citation>
    <scope>NUCLEOTIDE SEQUENCE</scope>
    <source>
        <strain evidence="4">Bb-Pol-6</strain>
    </source>
</reference>
<keyword evidence="5" id="KW-1185">Reference proteome</keyword>
<protein>
    <submittedName>
        <fullName evidence="4">GNAT family N-acetyltransferase</fullName>
    </submittedName>
</protein>
<dbReference type="Gene3D" id="3.40.630.30">
    <property type="match status" value="1"/>
</dbReference>